<keyword evidence="2" id="KW-0732">Signal</keyword>
<feature type="signal peptide" evidence="2">
    <location>
        <begin position="1"/>
        <end position="18"/>
    </location>
</feature>
<name>A0A1B0A8P1_GLOPL</name>
<evidence type="ECO:0000256" key="1">
    <source>
        <dbReference type="SAM" id="MobiDB-lite"/>
    </source>
</evidence>
<dbReference type="VEuPathDB" id="VectorBase:GPAI037834"/>
<evidence type="ECO:0000313" key="4">
    <source>
        <dbReference type="Proteomes" id="UP000092445"/>
    </source>
</evidence>
<accession>A0A1B0A8P1</accession>
<organism evidence="3 4">
    <name type="scientific">Glossina pallidipes</name>
    <name type="common">Tsetse fly</name>
    <dbReference type="NCBI Taxonomy" id="7398"/>
    <lineage>
        <taxon>Eukaryota</taxon>
        <taxon>Metazoa</taxon>
        <taxon>Ecdysozoa</taxon>
        <taxon>Arthropoda</taxon>
        <taxon>Hexapoda</taxon>
        <taxon>Insecta</taxon>
        <taxon>Pterygota</taxon>
        <taxon>Neoptera</taxon>
        <taxon>Endopterygota</taxon>
        <taxon>Diptera</taxon>
        <taxon>Brachycera</taxon>
        <taxon>Muscomorpha</taxon>
        <taxon>Hippoboscoidea</taxon>
        <taxon>Glossinidae</taxon>
        <taxon>Glossina</taxon>
    </lineage>
</organism>
<feature type="compositionally biased region" description="Low complexity" evidence="1">
    <location>
        <begin position="82"/>
        <end position="97"/>
    </location>
</feature>
<reference evidence="4" key="1">
    <citation type="submission" date="2014-03" db="EMBL/GenBank/DDBJ databases">
        <authorList>
            <person name="Aksoy S."/>
            <person name="Warren W."/>
            <person name="Wilson R.K."/>
        </authorList>
    </citation>
    <scope>NUCLEOTIDE SEQUENCE [LARGE SCALE GENOMIC DNA]</scope>
    <source>
        <strain evidence="4">IAEA</strain>
    </source>
</reference>
<reference evidence="3" key="2">
    <citation type="submission" date="2020-05" db="UniProtKB">
        <authorList>
            <consortium name="EnsemblMetazoa"/>
        </authorList>
    </citation>
    <scope>IDENTIFICATION</scope>
    <source>
        <strain evidence="3">IAEA</strain>
    </source>
</reference>
<feature type="chain" id="PRO_5008403631" evidence="2">
    <location>
        <begin position="19"/>
        <end position="113"/>
    </location>
</feature>
<keyword evidence="4" id="KW-1185">Reference proteome</keyword>
<dbReference type="EnsemblMetazoa" id="GPAI037834-RA">
    <property type="protein sequence ID" value="GPAI037834-PA"/>
    <property type="gene ID" value="GPAI037834"/>
</dbReference>
<evidence type="ECO:0000256" key="2">
    <source>
        <dbReference type="SAM" id="SignalP"/>
    </source>
</evidence>
<feature type="region of interest" description="Disordered" evidence="1">
    <location>
        <begin position="82"/>
        <end position="113"/>
    </location>
</feature>
<protein>
    <submittedName>
        <fullName evidence="3">Uncharacterized protein</fullName>
    </submittedName>
</protein>
<dbReference type="AlphaFoldDB" id="A0A1B0A8P1"/>
<sequence>MALTLALMFLIWLKGVLLYSKSKVPGISSADSGTSDASTPPPSELDFVIHSFRMPTIKPKRPIAEPKISTIKIFTNKTEFAASAKAAPEPTTPTETPQNKLTKPTAKPAPNIT</sequence>
<proteinExistence type="predicted"/>
<dbReference type="Proteomes" id="UP000092445">
    <property type="component" value="Unassembled WGS sequence"/>
</dbReference>
<evidence type="ECO:0000313" key="3">
    <source>
        <dbReference type="EnsemblMetazoa" id="GPAI037834-PA"/>
    </source>
</evidence>